<dbReference type="Gene3D" id="1.10.10.10">
    <property type="entry name" value="Winged helix-like DNA-binding domain superfamily/Winged helix DNA-binding domain"/>
    <property type="match status" value="1"/>
</dbReference>
<dbReference type="InterPro" id="IPR036390">
    <property type="entry name" value="WH_DNA-bd_sf"/>
</dbReference>
<evidence type="ECO:0000256" key="2">
    <source>
        <dbReference type="ARBA" id="ARBA00023125"/>
    </source>
</evidence>
<keyword evidence="3" id="KW-0804">Transcription</keyword>
<dbReference type="PANTHER" id="PTHR33164:SF64">
    <property type="entry name" value="TRANSCRIPTIONAL REGULATOR SLYA"/>
    <property type="match status" value="1"/>
</dbReference>
<dbReference type="PROSITE" id="PS50995">
    <property type="entry name" value="HTH_MARR_2"/>
    <property type="match status" value="1"/>
</dbReference>
<sequence length="133" mass="15029">MELARVGRRWRTGLDARVKHLGLTQARWIALLHLRRSGAMSQRNLAEQIGVEGPTLVRLLDALEQRGLIERVDSDDDRRVKNIHLAESAKPLIEEITRISDAFREELLEGVPANDLATAHRVLGLIGDRLERS</sequence>
<protein>
    <submittedName>
        <fullName evidence="5">MarR family transcriptional regulator</fullName>
    </submittedName>
</protein>
<reference evidence="5 6" key="1">
    <citation type="submission" date="2024-01" db="EMBL/GenBank/DDBJ databases">
        <title>New evidence supports the origin of RcGTA from prophage.</title>
        <authorList>
            <person name="Xu Y."/>
            <person name="Liu B."/>
            <person name="Chen F."/>
        </authorList>
    </citation>
    <scope>NUCLEOTIDE SEQUENCE [LARGE SCALE GENOMIC DNA]</scope>
    <source>
        <strain evidence="5 6">CBW1107-2</strain>
    </source>
</reference>
<dbReference type="SUPFAM" id="SSF46785">
    <property type="entry name" value="Winged helix' DNA-binding domain"/>
    <property type="match status" value="1"/>
</dbReference>
<dbReference type="RefSeq" id="WP_173195041.1">
    <property type="nucleotide sequence ID" value="NZ_JAZHFV010000023.1"/>
</dbReference>
<dbReference type="InterPro" id="IPR039422">
    <property type="entry name" value="MarR/SlyA-like"/>
</dbReference>
<dbReference type="InterPro" id="IPR000835">
    <property type="entry name" value="HTH_MarR-typ"/>
</dbReference>
<proteinExistence type="predicted"/>
<evidence type="ECO:0000313" key="5">
    <source>
        <dbReference type="EMBL" id="MEX4010705.1"/>
    </source>
</evidence>
<keyword evidence="6" id="KW-1185">Reference proteome</keyword>
<keyword evidence="1" id="KW-0805">Transcription regulation</keyword>
<keyword evidence="2" id="KW-0238">DNA-binding</keyword>
<gene>
    <name evidence="5" type="ORF">V1479_25720</name>
</gene>
<comment type="caution">
    <text evidence="5">The sequence shown here is derived from an EMBL/GenBank/DDBJ whole genome shotgun (WGS) entry which is preliminary data.</text>
</comment>
<dbReference type="SMART" id="SM00347">
    <property type="entry name" value="HTH_MARR"/>
    <property type="match status" value="1"/>
</dbReference>
<dbReference type="InterPro" id="IPR036388">
    <property type="entry name" value="WH-like_DNA-bd_sf"/>
</dbReference>
<name>A0ABV3X190_9HYPH</name>
<dbReference type="EMBL" id="JAZHFV010000023">
    <property type="protein sequence ID" value="MEX4010705.1"/>
    <property type="molecule type" value="Genomic_DNA"/>
</dbReference>
<evidence type="ECO:0000256" key="1">
    <source>
        <dbReference type="ARBA" id="ARBA00023015"/>
    </source>
</evidence>
<organism evidence="5 6">
    <name type="scientific">Neoaquamicrobium sediminum</name>
    <dbReference type="NCBI Taxonomy" id="1849104"/>
    <lineage>
        <taxon>Bacteria</taxon>
        <taxon>Pseudomonadati</taxon>
        <taxon>Pseudomonadota</taxon>
        <taxon>Alphaproteobacteria</taxon>
        <taxon>Hyphomicrobiales</taxon>
        <taxon>Phyllobacteriaceae</taxon>
        <taxon>Neoaquamicrobium</taxon>
    </lineage>
</organism>
<dbReference type="Proteomes" id="UP001559025">
    <property type="component" value="Unassembled WGS sequence"/>
</dbReference>
<accession>A0ABV3X190</accession>
<evidence type="ECO:0000259" key="4">
    <source>
        <dbReference type="PROSITE" id="PS50995"/>
    </source>
</evidence>
<feature type="domain" description="HTH marR-type" evidence="4">
    <location>
        <begin position="1"/>
        <end position="128"/>
    </location>
</feature>
<evidence type="ECO:0000256" key="3">
    <source>
        <dbReference type="ARBA" id="ARBA00023163"/>
    </source>
</evidence>
<dbReference type="Pfam" id="PF01047">
    <property type="entry name" value="MarR"/>
    <property type="match status" value="1"/>
</dbReference>
<dbReference type="PRINTS" id="PR00598">
    <property type="entry name" value="HTHMARR"/>
</dbReference>
<evidence type="ECO:0000313" key="6">
    <source>
        <dbReference type="Proteomes" id="UP001559025"/>
    </source>
</evidence>
<dbReference type="PANTHER" id="PTHR33164">
    <property type="entry name" value="TRANSCRIPTIONAL REGULATOR, MARR FAMILY"/>
    <property type="match status" value="1"/>
</dbReference>